<sequence>MMQYSQQCSQGVLRGGNWNIPYNAGSNSPSYSLSDPESQGRNVRNGWSVGFCGSGAPQVSPYNRPGFNNYASNFQQGIPPNYTFASVSQQNANNNFNYSPYTLNGSNHTPFNTGFSDENPYFTYSNLTQPRFSKHGNTCGNNVSKCCTAHQPSTTTFIQPTTAGTCILIRKTPPNSEVEKSRPPSAPGAKSAIDSAFLFYNDIRD</sequence>
<keyword evidence="1" id="KW-1185">Reference proteome</keyword>
<dbReference type="WBParaSite" id="ALUE_0000665001-mRNA-1">
    <property type="protein sequence ID" value="ALUE_0000665001-mRNA-1"/>
    <property type="gene ID" value="ALUE_0000665001"/>
</dbReference>
<proteinExistence type="predicted"/>
<protein>
    <submittedName>
        <fullName evidence="2">Uncharacterized protein</fullName>
    </submittedName>
</protein>
<dbReference type="Proteomes" id="UP000036681">
    <property type="component" value="Unplaced"/>
</dbReference>
<organism evidence="1 2">
    <name type="scientific">Ascaris lumbricoides</name>
    <name type="common">Giant roundworm</name>
    <dbReference type="NCBI Taxonomy" id="6252"/>
    <lineage>
        <taxon>Eukaryota</taxon>
        <taxon>Metazoa</taxon>
        <taxon>Ecdysozoa</taxon>
        <taxon>Nematoda</taxon>
        <taxon>Chromadorea</taxon>
        <taxon>Rhabditida</taxon>
        <taxon>Spirurina</taxon>
        <taxon>Ascaridomorpha</taxon>
        <taxon>Ascaridoidea</taxon>
        <taxon>Ascarididae</taxon>
        <taxon>Ascaris</taxon>
    </lineage>
</organism>
<evidence type="ECO:0000313" key="2">
    <source>
        <dbReference type="WBParaSite" id="ALUE_0000665001-mRNA-1"/>
    </source>
</evidence>
<evidence type="ECO:0000313" key="1">
    <source>
        <dbReference type="Proteomes" id="UP000036681"/>
    </source>
</evidence>
<accession>A0A9J2P9Q4</accession>
<reference evidence="2" key="1">
    <citation type="submission" date="2023-03" db="UniProtKB">
        <authorList>
            <consortium name="WormBaseParasite"/>
        </authorList>
    </citation>
    <scope>IDENTIFICATION</scope>
</reference>
<dbReference type="AlphaFoldDB" id="A0A9J2P9Q4"/>
<name>A0A9J2P9Q4_ASCLU</name>